<dbReference type="SUPFAM" id="SSF53474">
    <property type="entry name" value="alpha/beta-Hydrolases"/>
    <property type="match status" value="1"/>
</dbReference>
<evidence type="ECO:0000259" key="1">
    <source>
        <dbReference type="Pfam" id="PF12697"/>
    </source>
</evidence>
<comment type="caution">
    <text evidence="2">The sequence shown here is derived from an EMBL/GenBank/DDBJ whole genome shotgun (WGS) entry which is preliminary data.</text>
</comment>
<accession>M0QHC6</accession>
<keyword evidence="3" id="KW-1185">Reference proteome</keyword>
<dbReference type="EMBL" id="BANX01000011">
    <property type="protein sequence ID" value="GAC68040.1"/>
    <property type="molecule type" value="Genomic_DNA"/>
</dbReference>
<name>M0QHC6_9ACTN</name>
<dbReference type="eggNOG" id="COG0596">
    <property type="taxonomic scope" value="Bacteria"/>
</dbReference>
<dbReference type="InterPro" id="IPR029058">
    <property type="entry name" value="AB_hydrolase_fold"/>
</dbReference>
<reference evidence="2 3" key="1">
    <citation type="submission" date="2013-01" db="EMBL/GenBank/DDBJ databases">
        <title>Whole genome shotgun sequence of Gordonia soli NBRC 108243.</title>
        <authorList>
            <person name="Isaki-Nakamura S."/>
            <person name="Hosoyama A."/>
            <person name="Tsuchikane K."/>
            <person name="Ando Y."/>
            <person name="Baba S."/>
            <person name="Ohji S."/>
            <person name="Hamada M."/>
            <person name="Tamura T."/>
            <person name="Yamazoe A."/>
            <person name="Yamazaki S."/>
            <person name="Fujita N."/>
        </authorList>
    </citation>
    <scope>NUCLEOTIDE SEQUENCE [LARGE SCALE GENOMIC DNA]</scope>
    <source>
        <strain evidence="2 3">NBRC 108243</strain>
    </source>
</reference>
<dbReference type="Gene3D" id="3.40.50.1820">
    <property type="entry name" value="alpha/beta hydrolase"/>
    <property type="match status" value="1"/>
</dbReference>
<dbReference type="GO" id="GO:0016787">
    <property type="term" value="F:hydrolase activity"/>
    <property type="evidence" value="ECO:0007669"/>
    <property type="project" value="UniProtKB-KW"/>
</dbReference>
<dbReference type="AlphaFoldDB" id="M0QHC6"/>
<evidence type="ECO:0000313" key="2">
    <source>
        <dbReference type="EMBL" id="GAC68040.1"/>
    </source>
</evidence>
<organism evidence="2 3">
    <name type="scientific">Gordonia soli NBRC 108243</name>
    <dbReference type="NCBI Taxonomy" id="1223545"/>
    <lineage>
        <taxon>Bacteria</taxon>
        <taxon>Bacillati</taxon>
        <taxon>Actinomycetota</taxon>
        <taxon>Actinomycetes</taxon>
        <taxon>Mycobacteriales</taxon>
        <taxon>Gordoniaceae</taxon>
        <taxon>Gordonia</taxon>
    </lineage>
</organism>
<dbReference type="PANTHER" id="PTHR43689:SF8">
    <property type="entry name" value="ALPHA_BETA-HYDROLASES SUPERFAMILY PROTEIN"/>
    <property type="match status" value="1"/>
</dbReference>
<dbReference type="RefSeq" id="WP_007619821.1">
    <property type="nucleotide sequence ID" value="NZ_BANX01000011.1"/>
</dbReference>
<sequence>MHGVRVGDVVDGGTYVDVAGRPIWHFVDGEPSGPPTVLLHGAFASAATWGAQIPDFLGGGLRLYVPERSGHGHSPDGPEPFTYESMADELIAYLDGVVGGPAHLVGWSDGSVVALLVAYRRPDLVNRMVVFGQFYNQAGREADEFSELLRRRDPHTVDVLRADYATNSPDGADHFDVVLDKELALIARAPDYDLRGLSGITAPTLVVQGDHDVVRLEHSVELVRNLPAGRLAVLPGTHILPVEAPELFNPLVLSFLALDPPRRWLP</sequence>
<dbReference type="InterPro" id="IPR000073">
    <property type="entry name" value="AB_hydrolase_1"/>
</dbReference>
<dbReference type="STRING" id="1223545.GS4_11_03120"/>
<protein>
    <submittedName>
        <fullName evidence="2">Putative hydrolase</fullName>
    </submittedName>
</protein>
<dbReference type="Proteomes" id="UP000011666">
    <property type="component" value="Unassembled WGS sequence"/>
</dbReference>
<evidence type="ECO:0000313" key="3">
    <source>
        <dbReference type="Proteomes" id="UP000011666"/>
    </source>
</evidence>
<gene>
    <name evidence="2" type="ORF">GS4_11_03120</name>
</gene>
<keyword evidence="2" id="KW-0378">Hydrolase</keyword>
<dbReference type="Pfam" id="PF12697">
    <property type="entry name" value="Abhydrolase_6"/>
    <property type="match status" value="1"/>
</dbReference>
<dbReference type="OrthoDB" id="495620at2"/>
<dbReference type="PANTHER" id="PTHR43689">
    <property type="entry name" value="HYDROLASE"/>
    <property type="match status" value="1"/>
</dbReference>
<proteinExistence type="predicted"/>
<feature type="domain" description="AB hydrolase-1" evidence="1">
    <location>
        <begin position="37"/>
        <end position="249"/>
    </location>
</feature>